<dbReference type="Proteomes" id="UP000321776">
    <property type="component" value="Unassembled WGS sequence"/>
</dbReference>
<dbReference type="InterPro" id="IPR006016">
    <property type="entry name" value="UspA"/>
</dbReference>
<dbReference type="AlphaFoldDB" id="A0A5C6V9Z7"/>
<gene>
    <name evidence="2" type="ORF">FRZ40_43505</name>
</gene>
<proteinExistence type="predicted"/>
<protein>
    <submittedName>
        <fullName evidence="2">Universal stress protein</fullName>
    </submittedName>
</protein>
<accession>A0A5C6V9Z7</accession>
<comment type="caution">
    <text evidence="2">The sequence shown here is derived from an EMBL/GenBank/DDBJ whole genome shotgun (WGS) entry which is preliminary data.</text>
</comment>
<reference evidence="2 3" key="1">
    <citation type="journal article" date="2018" name="Int. J. Syst. Evol. Microbiol.">
        <title>Paraburkholderia azotifigens sp. nov., a nitrogen-fixing bacterium isolated from paddy soil.</title>
        <authorList>
            <person name="Choi G.M."/>
            <person name="Im W.T."/>
        </authorList>
    </citation>
    <scope>NUCLEOTIDE SEQUENCE [LARGE SCALE GENOMIC DNA]</scope>
    <source>
        <strain evidence="2 3">NF 2-5-3</strain>
    </source>
</reference>
<dbReference type="Pfam" id="PF00582">
    <property type="entry name" value="Usp"/>
    <property type="match status" value="1"/>
</dbReference>
<evidence type="ECO:0000313" key="3">
    <source>
        <dbReference type="Proteomes" id="UP000321776"/>
    </source>
</evidence>
<dbReference type="EMBL" id="VOQS01000005">
    <property type="protein sequence ID" value="TXC81291.1"/>
    <property type="molecule type" value="Genomic_DNA"/>
</dbReference>
<evidence type="ECO:0000313" key="2">
    <source>
        <dbReference type="EMBL" id="TXC81291.1"/>
    </source>
</evidence>
<dbReference type="InterPro" id="IPR014729">
    <property type="entry name" value="Rossmann-like_a/b/a_fold"/>
</dbReference>
<feature type="domain" description="UspA" evidence="1">
    <location>
        <begin position="2"/>
        <end position="116"/>
    </location>
</feature>
<sequence>MLLFYDGTTEAKSALLRCASLSLALAAVVDVVAVVDCIGTGAIAGGMMNEVLVLQMEANARSDLKYAIDELNMNGISACGHLVFGHAVDAISQLLERLSADMIVVGHRVKTGFARWYGGRPLHIDLSDRLKGATIVTVTVGW</sequence>
<evidence type="ECO:0000259" key="1">
    <source>
        <dbReference type="Pfam" id="PF00582"/>
    </source>
</evidence>
<name>A0A5C6V9Z7_9BURK</name>
<dbReference type="SUPFAM" id="SSF52402">
    <property type="entry name" value="Adenine nucleotide alpha hydrolases-like"/>
    <property type="match status" value="1"/>
</dbReference>
<dbReference type="Gene3D" id="3.40.50.620">
    <property type="entry name" value="HUPs"/>
    <property type="match status" value="1"/>
</dbReference>
<organism evidence="2 3">
    <name type="scientific">Paraburkholderia azotifigens</name>
    <dbReference type="NCBI Taxonomy" id="2057004"/>
    <lineage>
        <taxon>Bacteria</taxon>
        <taxon>Pseudomonadati</taxon>
        <taxon>Pseudomonadota</taxon>
        <taxon>Betaproteobacteria</taxon>
        <taxon>Burkholderiales</taxon>
        <taxon>Burkholderiaceae</taxon>
        <taxon>Paraburkholderia</taxon>
    </lineage>
</organism>